<organism evidence="1 2">
    <name type="scientific">Pyropia yezoensis</name>
    <name type="common">Susabi-nori</name>
    <name type="synonym">Porphyra yezoensis</name>
    <dbReference type="NCBI Taxonomy" id="2788"/>
    <lineage>
        <taxon>Eukaryota</taxon>
        <taxon>Rhodophyta</taxon>
        <taxon>Bangiophyceae</taxon>
        <taxon>Bangiales</taxon>
        <taxon>Bangiaceae</taxon>
        <taxon>Pyropia</taxon>
    </lineage>
</organism>
<comment type="caution">
    <text evidence="1">The sequence shown here is derived from an EMBL/GenBank/DDBJ whole genome shotgun (WGS) entry which is preliminary data.</text>
</comment>
<protein>
    <submittedName>
        <fullName evidence="1">Uncharacterized protein</fullName>
    </submittedName>
</protein>
<evidence type="ECO:0000313" key="1">
    <source>
        <dbReference type="EMBL" id="KAK1867104.1"/>
    </source>
</evidence>
<dbReference type="Proteomes" id="UP000798662">
    <property type="component" value="Chromosome 3"/>
</dbReference>
<proteinExistence type="predicted"/>
<dbReference type="EMBL" id="CM020620">
    <property type="protein sequence ID" value="KAK1867104.1"/>
    <property type="molecule type" value="Genomic_DNA"/>
</dbReference>
<keyword evidence="2" id="KW-1185">Reference proteome</keyword>
<gene>
    <name evidence="1" type="ORF">I4F81_009613</name>
</gene>
<accession>A0ACC3CAC5</accession>
<name>A0ACC3CAC5_PYRYE</name>
<evidence type="ECO:0000313" key="2">
    <source>
        <dbReference type="Proteomes" id="UP000798662"/>
    </source>
</evidence>
<reference evidence="1" key="1">
    <citation type="submission" date="2019-11" db="EMBL/GenBank/DDBJ databases">
        <title>Nori genome reveals adaptations in red seaweeds to the harsh intertidal environment.</title>
        <authorList>
            <person name="Wang D."/>
            <person name="Mao Y."/>
        </authorList>
    </citation>
    <scope>NUCLEOTIDE SEQUENCE</scope>
    <source>
        <tissue evidence="1">Gametophyte</tissue>
    </source>
</reference>
<sequence length="330" mass="35379">MSHPLPPTTECALGHPPHLSPLQPPTSLPQTMSKASLSKLGDAAFERTDKVSAELLALTYGSFVRQLLIDYEDAEEVNAQLARMGYNIGVRLVDDFLAKSKAPPCASFADTADVVAKVAFKMFLGVPALVGSWSSDRRTFSLVFTDNPLAEFTELPEKWGGVWYSNVLCGVIKGALEMVSLLCHSEGDGGWRGGWFENDETNGRGGGGRVRAGVTGVLELSCVLRLLHERCSCAAKTTCGVLRPSVTAGAMAPGWSSALFLELLRSLWADRLIHICLASSPPPPSPLLFLPTFHPSSRATCRPPPCRSRWRSTPALSAVPSAGRTSTKSA</sequence>